<dbReference type="InterPro" id="IPR032710">
    <property type="entry name" value="NTF2-like_dom_sf"/>
</dbReference>
<protein>
    <recommendedName>
        <fullName evidence="1">SnoaL-like domain-containing protein</fullName>
    </recommendedName>
</protein>
<reference evidence="2" key="1">
    <citation type="submission" date="2015-08" db="EMBL/GenBank/DDBJ databases">
        <authorList>
            <person name="Babu N.S."/>
            <person name="Beckwith C.J."/>
            <person name="Beseler K.G."/>
            <person name="Brison A."/>
            <person name="Carone J.V."/>
            <person name="Caskin T.P."/>
            <person name="Diamond M."/>
            <person name="Durham M.E."/>
            <person name="Foxe J.M."/>
            <person name="Go M."/>
            <person name="Henderson B.A."/>
            <person name="Jones I.B."/>
            <person name="McGettigan J.A."/>
            <person name="Micheletti S.J."/>
            <person name="Nasrallah M.E."/>
            <person name="Ortiz D."/>
            <person name="Piller C.R."/>
            <person name="Privatt S.R."/>
            <person name="Schneider S.L."/>
            <person name="Sharp S."/>
            <person name="Smith T.C."/>
            <person name="Stanton J.D."/>
            <person name="Ullery H.E."/>
            <person name="Wilson R.J."/>
            <person name="Serrano M.G."/>
            <person name="Buck G."/>
            <person name="Lee V."/>
            <person name="Wang Y."/>
            <person name="Carvalho R."/>
            <person name="Voegtly L."/>
            <person name="Shi R."/>
            <person name="Duckworth R."/>
            <person name="Johnson A."/>
            <person name="Loviza R."/>
            <person name="Walstead R."/>
            <person name="Shah Z."/>
            <person name="Kiflezghi M."/>
            <person name="Wade K."/>
            <person name="Ball S.L."/>
            <person name="Bradley K.W."/>
            <person name="Asai D.J."/>
            <person name="Bowman C.A."/>
            <person name="Russell D.A."/>
            <person name="Pope W.H."/>
            <person name="Jacobs-Sera D."/>
            <person name="Hendrix R.W."/>
            <person name="Hatfull G.F."/>
        </authorList>
    </citation>
    <scope>NUCLEOTIDE SEQUENCE</scope>
</reference>
<dbReference type="EMBL" id="CZKB01000009">
    <property type="protein sequence ID" value="CUR59045.1"/>
    <property type="molecule type" value="Genomic_DNA"/>
</dbReference>
<dbReference type="Gene3D" id="3.10.450.50">
    <property type="match status" value="1"/>
</dbReference>
<evidence type="ECO:0000313" key="2">
    <source>
        <dbReference type="EMBL" id="CUR59045.1"/>
    </source>
</evidence>
<proteinExistence type="predicted"/>
<accession>A0A2P2CAM1</accession>
<gene>
    <name evidence="2" type="ORF">NOCA1170035</name>
</gene>
<dbReference type="InterPro" id="IPR037401">
    <property type="entry name" value="SnoaL-like"/>
</dbReference>
<feature type="domain" description="SnoaL-like" evidence="1">
    <location>
        <begin position="22"/>
        <end position="122"/>
    </location>
</feature>
<evidence type="ECO:0000259" key="1">
    <source>
        <dbReference type="Pfam" id="PF12680"/>
    </source>
</evidence>
<sequence length="133" mass="15337">MSRSAPDSDDKPSGSVRSRELRELYEAFNAREIDRVLAAMTADVQWPNGWKGGQLEGRESVRDYWIRQWAEVRLSLTPVRFQELGDGRIEVTVRLVARDTSGSVLAREEVRHVYEFEGRLVRRMQVDQESTIA</sequence>
<dbReference type="AlphaFoldDB" id="A0A2P2CAM1"/>
<name>A0A2P2CAM1_9ZZZZ</name>
<organism evidence="2">
    <name type="scientific">metagenome</name>
    <dbReference type="NCBI Taxonomy" id="256318"/>
    <lineage>
        <taxon>unclassified sequences</taxon>
        <taxon>metagenomes</taxon>
    </lineage>
</organism>
<dbReference type="SUPFAM" id="SSF54427">
    <property type="entry name" value="NTF2-like"/>
    <property type="match status" value="1"/>
</dbReference>
<dbReference type="Pfam" id="PF12680">
    <property type="entry name" value="SnoaL_2"/>
    <property type="match status" value="1"/>
</dbReference>